<keyword evidence="3" id="KW-1185">Reference proteome</keyword>
<protein>
    <submittedName>
        <fullName evidence="2">Uncharacterized protein</fullName>
    </submittedName>
</protein>
<dbReference type="AlphaFoldDB" id="A0A9N8M427"/>
<evidence type="ECO:0000313" key="3">
    <source>
        <dbReference type="Proteomes" id="UP000836404"/>
    </source>
</evidence>
<feature type="compositionally biased region" description="Acidic residues" evidence="1">
    <location>
        <begin position="149"/>
        <end position="159"/>
    </location>
</feature>
<feature type="region of interest" description="Disordered" evidence="1">
    <location>
        <begin position="139"/>
        <end position="159"/>
    </location>
</feature>
<dbReference type="EMBL" id="CAJHJF010004363">
    <property type="protein sequence ID" value="CAD6942314.1"/>
    <property type="molecule type" value="Genomic_DNA"/>
</dbReference>
<comment type="caution">
    <text evidence="2">The sequence shown here is derived from an EMBL/GenBank/DDBJ whole genome shotgun (WGS) entry which is preliminary data.</text>
</comment>
<evidence type="ECO:0000256" key="1">
    <source>
        <dbReference type="SAM" id="MobiDB-lite"/>
    </source>
</evidence>
<accession>A0A9N8M427</accession>
<name>A0A9N8M427_9BASI</name>
<proteinExistence type="predicted"/>
<evidence type="ECO:0000313" key="2">
    <source>
        <dbReference type="EMBL" id="CAD6942314.1"/>
    </source>
</evidence>
<gene>
    <name evidence="2" type="ORF">JKILLFL_G1289</name>
</gene>
<sequence>MPAVEIRDGLDKRPGSSDSDVNIILVTCGSTSITEHRFGNHLQEQQMSWPPDNFEWVPGMKDKRVRCLLCPDSASSTSGLTQSTATRHIKSAGHRRCEATASYLANTLNSSDVETDEDLGIDQEEAYLPQEDMPVLSAQAPLPLPESGTQEDDVDDTDTEDDADITIDLPTLAEGDFHPFPSRTIFLLHYIASNPRNPLSRPQIKLILQLLGCLGFKDTPSYYKYQAGVDQAQNTTVKKQERVVEVVGQEGHLFCVTKIAHEVARDFSNPEARQRMTLYPRRDVEIKDLMDGDWVHSLRDERAAPMVRLRDGRHAFREEPVQLNDNRFILVSAWYQIGDRTYGLGTTCSPDEHVPHCLRVRSTQEVSFATSDIGRTGVEVAQGGYTHVFAHAAHTPPKSSIALLRHEAKGREVFTVFLRAFIDDLSGAKSKRWDVHHALYFQSANLSTDHLGRDVSMKLFSATPSASAGEIMEEFTLELSKLRQGIDCLDGQTGRRILVRPTLAVVICDNPMAAELVGLPGEPRTSKHTKSNLVKQTRLSAHGRVTAPEDNIRESGSSDAWTSQVCDELRKLHVKSKQPRDVLTAGLRSALHDAIEDRPWAALLDVQDFNPALQLPLELLHVVLLGFAKYLMRATIAELEPSDKIQLAAWLGDANVEGLGLDSKVRGGYMMRHSLSLNGKDFRAMLQIIPSALPKFLESGEHSRTLRNLTEAWIAAARLAAALYVSSIRRSKQNEYKASGASNYYSSLVDAPTY</sequence>
<dbReference type="Proteomes" id="UP000836404">
    <property type="component" value="Unassembled WGS sequence"/>
</dbReference>
<organism evidence="2 3">
    <name type="scientific">Tilletia laevis</name>
    <dbReference type="NCBI Taxonomy" id="157183"/>
    <lineage>
        <taxon>Eukaryota</taxon>
        <taxon>Fungi</taxon>
        <taxon>Dikarya</taxon>
        <taxon>Basidiomycota</taxon>
        <taxon>Ustilaginomycotina</taxon>
        <taxon>Exobasidiomycetes</taxon>
        <taxon>Tilletiales</taxon>
        <taxon>Tilletiaceae</taxon>
        <taxon>Tilletia</taxon>
    </lineage>
</organism>
<reference evidence="2 3" key="1">
    <citation type="submission" date="2020-10" db="EMBL/GenBank/DDBJ databases">
        <authorList>
            <person name="Sedaghatjoo S."/>
        </authorList>
    </citation>
    <scope>NUCLEOTIDE SEQUENCE [LARGE SCALE GENOMIC DNA]</scope>
    <source>
        <strain evidence="2 3">LLFL</strain>
    </source>
</reference>